<dbReference type="GO" id="GO:0000077">
    <property type="term" value="P:DNA damage checkpoint signaling"/>
    <property type="evidence" value="ECO:0007669"/>
    <property type="project" value="TreeGrafter"/>
</dbReference>
<dbReference type="GO" id="GO:0005634">
    <property type="term" value="C:nucleus"/>
    <property type="evidence" value="ECO:0007669"/>
    <property type="project" value="UniProtKB-SubCell"/>
</dbReference>
<keyword evidence="7" id="KW-0131">Cell cycle</keyword>
<dbReference type="PANTHER" id="PTHR12172">
    <property type="entry name" value="CELL CYCLE CHECKPOINT PROTEIN RAD17"/>
    <property type="match status" value="1"/>
</dbReference>
<evidence type="ECO:0000256" key="6">
    <source>
        <dbReference type="ARBA" id="ARBA00023242"/>
    </source>
</evidence>
<keyword evidence="4" id="KW-0227">DNA damage</keyword>
<keyword evidence="6" id="KW-0539">Nucleus</keyword>
<dbReference type="OrthoDB" id="6412724at2759"/>
<dbReference type="InterPro" id="IPR057927">
    <property type="entry name" value="RAD24-like_helical"/>
</dbReference>
<reference evidence="9" key="1">
    <citation type="submission" date="2020-07" db="EMBL/GenBank/DDBJ databases">
        <title>Multicomponent nature underlies the extraordinary mechanical properties of spider dragline silk.</title>
        <authorList>
            <person name="Kono N."/>
            <person name="Nakamura H."/>
            <person name="Mori M."/>
            <person name="Yoshida Y."/>
            <person name="Ohtoshi R."/>
            <person name="Malay A.D."/>
            <person name="Moran D.A.P."/>
            <person name="Tomita M."/>
            <person name="Numata K."/>
            <person name="Arakawa K."/>
        </authorList>
    </citation>
    <scope>NUCLEOTIDE SEQUENCE</scope>
</reference>
<dbReference type="Pfam" id="PF25812">
    <property type="entry name" value="RAD24_helical"/>
    <property type="match status" value="1"/>
</dbReference>
<name>A0A8X6F9U7_TRICU</name>
<dbReference type="GO" id="GO:0006281">
    <property type="term" value="P:DNA repair"/>
    <property type="evidence" value="ECO:0007669"/>
    <property type="project" value="InterPro"/>
</dbReference>
<dbReference type="Pfam" id="PF03215">
    <property type="entry name" value="Rad17"/>
    <property type="match status" value="1"/>
</dbReference>
<comment type="similarity">
    <text evidence="2">Belongs to the rad17/RAD24 family.</text>
</comment>
<evidence type="ECO:0000313" key="10">
    <source>
        <dbReference type="Proteomes" id="UP000887116"/>
    </source>
</evidence>
<dbReference type="GO" id="GO:0003682">
    <property type="term" value="F:chromatin binding"/>
    <property type="evidence" value="ECO:0007669"/>
    <property type="project" value="TreeGrafter"/>
</dbReference>
<dbReference type="AlphaFoldDB" id="A0A8X6F9U7"/>
<evidence type="ECO:0000313" key="9">
    <source>
        <dbReference type="EMBL" id="GFQ73827.1"/>
    </source>
</evidence>
<dbReference type="SUPFAM" id="SSF52540">
    <property type="entry name" value="P-loop containing nucleoside triphosphate hydrolases"/>
    <property type="match status" value="1"/>
</dbReference>
<dbReference type="GO" id="GO:0003689">
    <property type="term" value="F:DNA clamp loader activity"/>
    <property type="evidence" value="ECO:0007669"/>
    <property type="project" value="TreeGrafter"/>
</dbReference>
<evidence type="ECO:0000256" key="1">
    <source>
        <dbReference type="ARBA" id="ARBA00004123"/>
    </source>
</evidence>
<dbReference type="InterPro" id="IPR027417">
    <property type="entry name" value="P-loop_NTPase"/>
</dbReference>
<sequence>MAKKSVTLKRKHNAFFTEKRHSSKDFTSWIEEFAPLTIEDLAVHKKKISEVQSWIQNFFSPQQDKTMSPILILNGPPGVGKTATVKAICKSLNAELFVWSNSHREKTWKSNYVEFINDKQNFGESENETLAFSRFMLHSSKYSLLSNYKRVILVEEFPNAFLRNPNEFHLIMRKYSLNSKYPAIFIISDNTKGESEENRLFPKDLQTSLRIANISFNPVAPTMLMKILLRINNSSKLNSECLKLSKTQLESIASDSKGDIRNAINTMQFLSITQFSESKSDQKKDFTAKTEKCALKRDSSLFLFHALGKILYCKRDPSLKSERDVLPATMKSFERDPLIENPEDVYQKTSISADGFNLFLQENYLSFIEDINIVANASVWFSEADVLSSYWNGQETLHEYSVSLASRGLMFNIVSCCSGRRWRSLHKPQFYENNKKRNHLINTLKHTFKGTCLSMREIQIDLVPFIPKLQSKSYNCAQVSIAKDIGEMNVKRLIRPISKTLDEKECFQLDGNEPGNDAIESQNEEKEFEEAITQISDEEIVIEEYDF</sequence>
<keyword evidence="3" id="KW-0547">Nucleotide-binding</keyword>
<dbReference type="Gene3D" id="3.40.50.300">
    <property type="entry name" value="P-loop containing nucleotide triphosphate hydrolases"/>
    <property type="match status" value="1"/>
</dbReference>
<evidence type="ECO:0000259" key="8">
    <source>
        <dbReference type="Pfam" id="PF25812"/>
    </source>
</evidence>
<dbReference type="Proteomes" id="UP000887116">
    <property type="component" value="Unassembled WGS sequence"/>
</dbReference>
<keyword evidence="10" id="KW-1185">Reference proteome</keyword>
<dbReference type="PRINTS" id="PR00830">
    <property type="entry name" value="ENDOLAPTASE"/>
</dbReference>
<proteinExistence type="inferred from homology"/>
<gene>
    <name evidence="9" type="primary">Rad17</name>
    <name evidence="9" type="ORF">TNCT_465061</name>
</gene>
<dbReference type="PANTHER" id="PTHR12172:SF0">
    <property type="entry name" value="CELL CYCLE CHECKPOINT PROTEIN RAD17"/>
    <property type="match status" value="1"/>
</dbReference>
<evidence type="ECO:0000256" key="7">
    <source>
        <dbReference type="ARBA" id="ARBA00023306"/>
    </source>
</evidence>
<dbReference type="Gene3D" id="1.10.8.60">
    <property type="match status" value="1"/>
</dbReference>
<dbReference type="GO" id="GO:0033314">
    <property type="term" value="P:mitotic DNA replication checkpoint signaling"/>
    <property type="evidence" value="ECO:0007669"/>
    <property type="project" value="TreeGrafter"/>
</dbReference>
<organism evidence="9 10">
    <name type="scientific">Trichonephila clavata</name>
    <name type="common">Joro spider</name>
    <name type="synonym">Nephila clavata</name>
    <dbReference type="NCBI Taxonomy" id="2740835"/>
    <lineage>
        <taxon>Eukaryota</taxon>
        <taxon>Metazoa</taxon>
        <taxon>Ecdysozoa</taxon>
        <taxon>Arthropoda</taxon>
        <taxon>Chelicerata</taxon>
        <taxon>Arachnida</taxon>
        <taxon>Araneae</taxon>
        <taxon>Araneomorphae</taxon>
        <taxon>Entelegynae</taxon>
        <taxon>Araneoidea</taxon>
        <taxon>Nephilidae</taxon>
        <taxon>Trichonephila</taxon>
    </lineage>
</organism>
<feature type="domain" description="Checkpoint protein RAD24-like helical bundle" evidence="8">
    <location>
        <begin position="299"/>
        <end position="395"/>
    </location>
</feature>
<evidence type="ECO:0000256" key="4">
    <source>
        <dbReference type="ARBA" id="ARBA00022763"/>
    </source>
</evidence>
<accession>A0A8X6F9U7</accession>
<comment type="subcellular location">
    <subcellularLocation>
        <location evidence="1">Nucleus</location>
    </subcellularLocation>
</comment>
<comment type="caution">
    <text evidence="9">The sequence shown here is derived from an EMBL/GenBank/DDBJ whole genome shotgun (WGS) entry which is preliminary data.</text>
</comment>
<dbReference type="GO" id="GO:0005524">
    <property type="term" value="F:ATP binding"/>
    <property type="evidence" value="ECO:0007669"/>
    <property type="project" value="UniProtKB-KW"/>
</dbReference>
<dbReference type="InterPro" id="IPR004582">
    <property type="entry name" value="Checkpoint_prot_Rad17_Rad24"/>
</dbReference>
<evidence type="ECO:0000256" key="5">
    <source>
        <dbReference type="ARBA" id="ARBA00022840"/>
    </source>
</evidence>
<protein>
    <submittedName>
        <fullName evidence="9">Cell cycle checkpoint protein RAD17</fullName>
    </submittedName>
</protein>
<evidence type="ECO:0000256" key="3">
    <source>
        <dbReference type="ARBA" id="ARBA00022741"/>
    </source>
</evidence>
<dbReference type="EMBL" id="BMAO01021352">
    <property type="protein sequence ID" value="GFQ73827.1"/>
    <property type="molecule type" value="Genomic_DNA"/>
</dbReference>
<evidence type="ECO:0000256" key="2">
    <source>
        <dbReference type="ARBA" id="ARBA00006168"/>
    </source>
</evidence>
<keyword evidence="5" id="KW-0067">ATP-binding</keyword>